<dbReference type="InterPro" id="IPR006076">
    <property type="entry name" value="FAD-dep_OxRdtase"/>
</dbReference>
<comment type="cofactor">
    <cofactor evidence="1">
        <name>FAD</name>
        <dbReference type="ChEBI" id="CHEBI:57692"/>
    </cofactor>
</comment>
<dbReference type="InterPro" id="IPR036188">
    <property type="entry name" value="FAD/NAD-bd_sf"/>
</dbReference>
<dbReference type="PANTHER" id="PTHR13847">
    <property type="entry name" value="SARCOSINE DEHYDROGENASE-RELATED"/>
    <property type="match status" value="1"/>
</dbReference>
<comment type="caution">
    <text evidence="6">The sequence shown here is derived from an EMBL/GenBank/DDBJ whole genome shotgun (WGS) entry which is preliminary data.</text>
</comment>
<dbReference type="GO" id="GO:0005737">
    <property type="term" value="C:cytoplasm"/>
    <property type="evidence" value="ECO:0007669"/>
    <property type="project" value="TreeGrafter"/>
</dbReference>
<evidence type="ECO:0000313" key="6">
    <source>
        <dbReference type="EMBL" id="PSN89105.1"/>
    </source>
</evidence>
<organism evidence="6 7">
    <name type="scientific">Candidatus Marsarchaeota G2 archaeon OSP_D</name>
    <dbReference type="NCBI Taxonomy" id="1978157"/>
    <lineage>
        <taxon>Archaea</taxon>
        <taxon>Candidatus Marsarchaeota</taxon>
        <taxon>Candidatus Marsarchaeota group 2</taxon>
    </lineage>
</organism>
<evidence type="ECO:0000256" key="1">
    <source>
        <dbReference type="ARBA" id="ARBA00001974"/>
    </source>
</evidence>
<dbReference type="AlphaFoldDB" id="A0A2R6AS02"/>
<dbReference type="SUPFAM" id="SSF51905">
    <property type="entry name" value="FAD/NAD(P)-binding domain"/>
    <property type="match status" value="1"/>
</dbReference>
<dbReference type="EMBL" id="NEXE01000104">
    <property type="protein sequence ID" value="PSN89105.1"/>
    <property type="molecule type" value="Genomic_DNA"/>
</dbReference>
<sequence length="390" mass="43219">MFLSSGFPVVVAGLSQAVVVGGGITGLFCAYYLAREGVSVTLIEEGELGEGSVHAAGLIEPTTFYQINNSKYLRDALSFARRGVLRFKSVNPRWLLSYIRHFGETLSPEDTELLGNMSEYSIAEYRRLGEEDSAWCYTQPGLLELYEEKRSFEAELDSLRARKGWRRVERDGYAGGVIFEDVGVVNTERFAQRMAKELVDSRVRVIHAKAERVNLDGEVEVAGGTLRPERTIVAAGIACRRLGVPITAVGGVGFRLSVEGGRRREERPIIVYERSLALAWFDEWIKITLGLEFGFSPPKPKTDSVLRYTQRFVGQARLIDSKWGFRPCSPDGLPVVGAKDALVVATGGFRLGWSFAPAIARRAVDLALGRGNNHPRLSRYTRKLHSGTLT</sequence>
<protein>
    <recommendedName>
        <fullName evidence="5">FAD dependent oxidoreductase domain-containing protein</fullName>
    </recommendedName>
</protein>
<accession>A0A2R6AS02</accession>
<evidence type="ECO:0000313" key="7">
    <source>
        <dbReference type="Proteomes" id="UP000240322"/>
    </source>
</evidence>
<evidence type="ECO:0000256" key="2">
    <source>
        <dbReference type="ARBA" id="ARBA00009410"/>
    </source>
</evidence>
<gene>
    <name evidence="6" type="ORF">B9Q03_08785</name>
</gene>
<keyword evidence="3" id="KW-0285">Flavoprotein</keyword>
<feature type="domain" description="FAD dependent oxidoreductase" evidence="5">
    <location>
        <begin position="17"/>
        <end position="366"/>
    </location>
</feature>
<dbReference type="GO" id="GO:0016491">
    <property type="term" value="F:oxidoreductase activity"/>
    <property type="evidence" value="ECO:0007669"/>
    <property type="project" value="UniProtKB-KW"/>
</dbReference>
<reference evidence="6 7" key="1">
    <citation type="submission" date="2017-04" db="EMBL/GenBank/DDBJ databases">
        <title>Novel microbial lineages endemic to geothermal iron-oxide mats fill important gaps in the evolutionary history of Archaea.</title>
        <authorList>
            <person name="Jay Z.J."/>
            <person name="Beam J.P."/>
            <person name="Dlakic M."/>
            <person name="Rusch D.B."/>
            <person name="Kozubal M.A."/>
            <person name="Inskeep W.P."/>
        </authorList>
    </citation>
    <scope>NUCLEOTIDE SEQUENCE [LARGE SCALE GENOMIC DNA]</scope>
    <source>
        <strain evidence="6">OSP_D</strain>
    </source>
</reference>
<evidence type="ECO:0000256" key="3">
    <source>
        <dbReference type="ARBA" id="ARBA00022630"/>
    </source>
</evidence>
<evidence type="ECO:0000259" key="5">
    <source>
        <dbReference type="Pfam" id="PF01266"/>
    </source>
</evidence>
<dbReference type="Proteomes" id="UP000240322">
    <property type="component" value="Unassembled WGS sequence"/>
</dbReference>
<dbReference type="Gene3D" id="3.30.9.10">
    <property type="entry name" value="D-Amino Acid Oxidase, subunit A, domain 2"/>
    <property type="match status" value="1"/>
</dbReference>
<evidence type="ECO:0000256" key="4">
    <source>
        <dbReference type="ARBA" id="ARBA00023002"/>
    </source>
</evidence>
<keyword evidence="4" id="KW-0560">Oxidoreductase</keyword>
<proteinExistence type="inferred from homology"/>
<comment type="similarity">
    <text evidence="2">Belongs to the DadA oxidoreductase family.</text>
</comment>
<dbReference type="Pfam" id="PF01266">
    <property type="entry name" value="DAO"/>
    <property type="match status" value="1"/>
</dbReference>
<dbReference type="PANTHER" id="PTHR13847:SF286">
    <property type="entry name" value="D-AMINO ACID DEHYDROGENASE"/>
    <property type="match status" value="1"/>
</dbReference>
<dbReference type="Gene3D" id="3.50.50.60">
    <property type="entry name" value="FAD/NAD(P)-binding domain"/>
    <property type="match status" value="3"/>
</dbReference>
<name>A0A2R6AS02_9ARCH</name>